<dbReference type="EMBL" id="BAVZ01000002">
    <property type="protein sequence ID" value="GAF06791.1"/>
    <property type="molecule type" value="Genomic_DNA"/>
</dbReference>
<dbReference type="eggNOG" id="ENOG50307CW">
    <property type="taxonomic scope" value="Bacteria"/>
</dbReference>
<sequence>MRFRWKSETSRTACISATVTRVMLRDLEVEVALDKSLPHYAVNPEVVSKLEHKHLLKDSIHQLKTIEESRQSGTSCRRQMRG</sequence>
<dbReference type="AlphaFoldDB" id="W7YQC8"/>
<organism evidence="1 2">
    <name type="scientific">Paenibacillus pini JCM 16418</name>
    <dbReference type="NCBI Taxonomy" id="1236976"/>
    <lineage>
        <taxon>Bacteria</taxon>
        <taxon>Bacillati</taxon>
        <taxon>Bacillota</taxon>
        <taxon>Bacilli</taxon>
        <taxon>Bacillales</taxon>
        <taxon>Paenibacillaceae</taxon>
        <taxon>Paenibacillus</taxon>
    </lineage>
</organism>
<dbReference type="STRING" id="1236976.JCM16418_773"/>
<accession>W7YQC8</accession>
<proteinExistence type="predicted"/>
<protein>
    <submittedName>
        <fullName evidence="1">Uncharacterized protein</fullName>
    </submittedName>
</protein>
<evidence type="ECO:0000313" key="1">
    <source>
        <dbReference type="EMBL" id="GAF06791.1"/>
    </source>
</evidence>
<reference evidence="1 2" key="1">
    <citation type="journal article" date="2014" name="Genome Announc.">
        <title>Draft Genome Sequence of Paenibacillus pini JCM 16418T, Isolated from the Rhizosphere of Pine Tree.</title>
        <authorList>
            <person name="Yuki M."/>
            <person name="Oshima K."/>
            <person name="Suda W."/>
            <person name="Oshida Y."/>
            <person name="Kitamura K."/>
            <person name="Iida Y."/>
            <person name="Hattori M."/>
            <person name="Ohkuma M."/>
        </authorList>
    </citation>
    <scope>NUCLEOTIDE SEQUENCE [LARGE SCALE GENOMIC DNA]</scope>
    <source>
        <strain evidence="1 2">JCM 16418</strain>
    </source>
</reference>
<keyword evidence="2" id="KW-1185">Reference proteome</keyword>
<dbReference type="Proteomes" id="UP000019364">
    <property type="component" value="Unassembled WGS sequence"/>
</dbReference>
<gene>
    <name evidence="1" type="ORF">JCM16418_773</name>
</gene>
<evidence type="ECO:0000313" key="2">
    <source>
        <dbReference type="Proteomes" id="UP000019364"/>
    </source>
</evidence>
<name>W7YQC8_9BACL</name>
<dbReference type="RefSeq" id="WP_036646275.1">
    <property type="nucleotide sequence ID" value="NZ_BAVZ01000002.1"/>
</dbReference>
<comment type="caution">
    <text evidence="1">The sequence shown here is derived from an EMBL/GenBank/DDBJ whole genome shotgun (WGS) entry which is preliminary data.</text>
</comment>
<dbReference type="OrthoDB" id="2666998at2"/>